<evidence type="ECO:0000313" key="4">
    <source>
        <dbReference type="EMBL" id="MPM32868.1"/>
    </source>
</evidence>
<reference evidence="4" key="1">
    <citation type="submission" date="2019-08" db="EMBL/GenBank/DDBJ databases">
        <authorList>
            <person name="Kucharzyk K."/>
            <person name="Murdoch R.W."/>
            <person name="Higgins S."/>
            <person name="Loffler F."/>
        </authorList>
    </citation>
    <scope>NUCLEOTIDE SEQUENCE</scope>
</reference>
<feature type="domain" description="Tyr recombinase" evidence="3">
    <location>
        <begin position="36"/>
        <end position="235"/>
    </location>
</feature>
<dbReference type="PROSITE" id="PS51898">
    <property type="entry name" value="TYR_RECOMBINASE"/>
    <property type="match status" value="1"/>
</dbReference>
<comment type="caution">
    <text evidence="4">The sequence shown here is derived from an EMBL/GenBank/DDBJ whole genome shotgun (WGS) entry which is preliminary data.</text>
</comment>
<dbReference type="SUPFAM" id="SSF56349">
    <property type="entry name" value="DNA breaking-rejoining enzymes"/>
    <property type="match status" value="1"/>
</dbReference>
<keyword evidence="1" id="KW-0233">DNA recombination</keyword>
<dbReference type="Pfam" id="PF00589">
    <property type="entry name" value="Phage_integrase"/>
    <property type="match status" value="1"/>
</dbReference>
<name>A0A644YXY0_9ZZZZ</name>
<dbReference type="InterPro" id="IPR050090">
    <property type="entry name" value="Tyrosine_recombinase_XerCD"/>
</dbReference>
<organism evidence="4">
    <name type="scientific">bioreactor metagenome</name>
    <dbReference type="NCBI Taxonomy" id="1076179"/>
    <lineage>
        <taxon>unclassified sequences</taxon>
        <taxon>metagenomes</taxon>
        <taxon>ecological metagenomes</taxon>
    </lineage>
</organism>
<dbReference type="GO" id="GO:0015074">
    <property type="term" value="P:DNA integration"/>
    <property type="evidence" value="ECO:0007669"/>
    <property type="project" value="InterPro"/>
</dbReference>
<dbReference type="GO" id="GO:0006310">
    <property type="term" value="P:DNA recombination"/>
    <property type="evidence" value="ECO:0007669"/>
    <property type="project" value="UniProtKB-KW"/>
</dbReference>
<dbReference type="InterPro" id="IPR002104">
    <property type="entry name" value="Integrase_catalytic"/>
</dbReference>
<feature type="region of interest" description="Disordered" evidence="2">
    <location>
        <begin position="1"/>
        <end position="22"/>
    </location>
</feature>
<dbReference type="PANTHER" id="PTHR30349:SF64">
    <property type="entry name" value="PROPHAGE INTEGRASE INTD-RELATED"/>
    <property type="match status" value="1"/>
</dbReference>
<dbReference type="EMBL" id="VSSQ01006487">
    <property type="protein sequence ID" value="MPM32868.1"/>
    <property type="molecule type" value="Genomic_DNA"/>
</dbReference>
<dbReference type="InterPro" id="IPR011010">
    <property type="entry name" value="DNA_brk_join_enz"/>
</dbReference>
<dbReference type="PANTHER" id="PTHR30349">
    <property type="entry name" value="PHAGE INTEGRASE-RELATED"/>
    <property type="match status" value="1"/>
</dbReference>
<proteinExistence type="predicted"/>
<evidence type="ECO:0000256" key="2">
    <source>
        <dbReference type="SAM" id="MobiDB-lite"/>
    </source>
</evidence>
<evidence type="ECO:0000259" key="3">
    <source>
        <dbReference type="PROSITE" id="PS51898"/>
    </source>
</evidence>
<accession>A0A644YXY0</accession>
<evidence type="ECO:0000256" key="1">
    <source>
        <dbReference type="ARBA" id="ARBA00023172"/>
    </source>
</evidence>
<protein>
    <recommendedName>
        <fullName evidence="3">Tyr recombinase domain-containing protein</fullName>
    </recommendedName>
</protein>
<dbReference type="Gene3D" id="1.10.443.10">
    <property type="entry name" value="Intergrase catalytic core"/>
    <property type="match status" value="1"/>
</dbReference>
<dbReference type="GO" id="GO:0003677">
    <property type="term" value="F:DNA binding"/>
    <property type="evidence" value="ECO:0007669"/>
    <property type="project" value="InterPro"/>
</dbReference>
<dbReference type="InterPro" id="IPR013762">
    <property type="entry name" value="Integrase-like_cat_sf"/>
</dbReference>
<gene>
    <name evidence="4" type="ORF">SDC9_79434</name>
</gene>
<dbReference type="AlphaFoldDB" id="A0A644YXY0"/>
<sequence>MADFSFSKSESQEIPKSKHARTQKPIFTELQLRLAFNKDRLNSIEIDDSKEKAKWNTFLSSTYFKAFKFIALTGMRSGEVRALQWKQISNDILVTINQAFKENSTDISVIGKPKWDKTRKIILCDSAYEIIKDKSNDAGGFVFQNEKGKPLSAKTWSDKFNYFISVLNKKVFFGDSPFTSHSFRATLNTLLIMQANVPESLIRKYLGWSESPSLSAVQEKHYTSFSEVDTLKIAEGIERIYSGRPMSYQYISSQERDDINTIFPNWEFFRNAENMLSIERKPFFESITKIKDYLIKKINNYILFDDRLDDCLRTNLIQTCQKSLALTMQQVDDLDIFYTRAMKDYISENKDTLPPSINFITSLLLDHFYRLRELELQNEK</sequence>